<evidence type="ECO:0000313" key="3">
    <source>
        <dbReference type="Proteomes" id="UP000193467"/>
    </source>
</evidence>
<keyword evidence="3" id="KW-1185">Reference proteome</keyword>
<feature type="region of interest" description="Disordered" evidence="1">
    <location>
        <begin position="119"/>
        <end position="194"/>
    </location>
</feature>
<accession>A0A1Y2F8Q2</accession>
<feature type="compositionally biased region" description="Low complexity" evidence="1">
    <location>
        <begin position="120"/>
        <end position="142"/>
    </location>
</feature>
<dbReference type="EMBL" id="MCGR01000027">
    <property type="protein sequence ID" value="ORY79285.1"/>
    <property type="molecule type" value="Genomic_DNA"/>
</dbReference>
<dbReference type="AlphaFoldDB" id="A0A1Y2F8Q2"/>
<evidence type="ECO:0000256" key="1">
    <source>
        <dbReference type="SAM" id="MobiDB-lite"/>
    </source>
</evidence>
<dbReference type="Proteomes" id="UP000193467">
    <property type="component" value="Unassembled WGS sequence"/>
</dbReference>
<dbReference type="InParanoid" id="A0A1Y2F8Q2"/>
<evidence type="ECO:0000313" key="2">
    <source>
        <dbReference type="EMBL" id="ORY79285.1"/>
    </source>
</evidence>
<proteinExistence type="predicted"/>
<sequence>MAGFQPSDFKQELDLHSLFGSTLHLPENTIIKVNAPVPRDLKDCFPYAHSSSTTPSGVKRKHHLIIVQQTPIAKLVDGRKCMSFHGLVMTTLHNQNINLNTSPFATGLGSLFTYEQSLAPRIPTSPSPSTRSRLSPTDRSSSAPTTTPPERTSVSSRETAPTKRPTPRKRLVGRSRSLIPSHSASTRRIPGIPL</sequence>
<name>A0A1Y2F8Q2_9BASI</name>
<protein>
    <submittedName>
        <fullName evidence="2">Uncharacterized protein</fullName>
    </submittedName>
</protein>
<reference evidence="2 3" key="1">
    <citation type="submission" date="2016-07" db="EMBL/GenBank/DDBJ databases">
        <title>Pervasive Adenine N6-methylation of Active Genes in Fungi.</title>
        <authorList>
            <consortium name="DOE Joint Genome Institute"/>
            <person name="Mondo S.J."/>
            <person name="Dannebaum R.O."/>
            <person name="Kuo R.C."/>
            <person name="Labutti K."/>
            <person name="Haridas S."/>
            <person name="Kuo A."/>
            <person name="Salamov A."/>
            <person name="Ahrendt S.R."/>
            <person name="Lipzen A."/>
            <person name="Sullivan W."/>
            <person name="Andreopoulos W.B."/>
            <person name="Clum A."/>
            <person name="Lindquist E."/>
            <person name="Daum C."/>
            <person name="Ramamoorthy G.K."/>
            <person name="Gryganskyi A."/>
            <person name="Culley D."/>
            <person name="Magnuson J.K."/>
            <person name="James T.Y."/>
            <person name="O'Malley M.A."/>
            <person name="Stajich J.E."/>
            <person name="Spatafora J.W."/>
            <person name="Visel A."/>
            <person name="Grigoriev I.V."/>
        </authorList>
    </citation>
    <scope>NUCLEOTIDE SEQUENCE [LARGE SCALE GENOMIC DNA]</scope>
    <source>
        <strain evidence="2 3">62-1032</strain>
    </source>
</reference>
<feature type="compositionally biased region" description="Polar residues" evidence="1">
    <location>
        <begin position="143"/>
        <end position="159"/>
    </location>
</feature>
<comment type="caution">
    <text evidence="2">The sequence shown here is derived from an EMBL/GenBank/DDBJ whole genome shotgun (WGS) entry which is preliminary data.</text>
</comment>
<organism evidence="2 3">
    <name type="scientific">Leucosporidium creatinivorum</name>
    <dbReference type="NCBI Taxonomy" id="106004"/>
    <lineage>
        <taxon>Eukaryota</taxon>
        <taxon>Fungi</taxon>
        <taxon>Dikarya</taxon>
        <taxon>Basidiomycota</taxon>
        <taxon>Pucciniomycotina</taxon>
        <taxon>Microbotryomycetes</taxon>
        <taxon>Leucosporidiales</taxon>
        <taxon>Leucosporidium</taxon>
    </lineage>
</organism>
<gene>
    <name evidence="2" type="ORF">BCR35DRAFT_304676</name>
</gene>